<dbReference type="Pfam" id="PF12974">
    <property type="entry name" value="Phosphonate-bd"/>
    <property type="match status" value="1"/>
</dbReference>
<dbReference type="Proteomes" id="UP000604481">
    <property type="component" value="Unassembled WGS sequence"/>
</dbReference>
<sequence>MFRTVIAALLLLSATAHADVVFGFVANRGIEQGLEDWQPIADDMSQRLGQKVRLLAVRDDKELSERFARNEIQIARSSTQTALNLVEHGNGQVFARLVLTGGKGEYRSLLLTRKGGPATLEAALSQPKRLNFASGFNGNTATYLIPQYLAFAKGNVLADQYFKSISYGNSLDNFRALVDGKADLAASSSDEYEKLQERFPKDAAKLQVIWQSPAFSYDPLVIRRDVPATTQGKIRDFFVQYGRTGAAASNEMTKLYYADQLAGFLPSTNRQLREVTDLQLFYALFRLTLNNQLAQDARKEQEKALYRRYDQLVSILGGAY</sequence>
<comment type="caution">
    <text evidence="2">The sequence shown here is derived from an EMBL/GenBank/DDBJ whole genome shotgun (WGS) entry which is preliminary data.</text>
</comment>
<feature type="chain" id="PRO_5035160216" evidence="1">
    <location>
        <begin position="19"/>
        <end position="320"/>
    </location>
</feature>
<keyword evidence="1" id="KW-0732">Signal</keyword>
<protein>
    <submittedName>
        <fullName evidence="2">PhnD/SsuA/transferrin family substrate-binding protein</fullName>
    </submittedName>
</protein>
<evidence type="ECO:0000256" key="1">
    <source>
        <dbReference type="SAM" id="SignalP"/>
    </source>
</evidence>
<name>A0A8J7K2T1_9NEIS</name>
<reference evidence="2 3" key="1">
    <citation type="submission" date="2020-10" db="EMBL/GenBank/DDBJ databases">
        <title>The genome sequence of Chitinilyticum litopenaei 4Y14.</title>
        <authorList>
            <person name="Liu Y."/>
        </authorList>
    </citation>
    <scope>NUCLEOTIDE SEQUENCE [LARGE SCALE GENOMIC DNA]</scope>
    <source>
        <strain evidence="2 3">4Y14</strain>
    </source>
</reference>
<proteinExistence type="predicted"/>
<keyword evidence="3" id="KW-1185">Reference proteome</keyword>
<dbReference type="EMBL" id="JADFUA010000009">
    <property type="protein sequence ID" value="MBE9610447.1"/>
    <property type="molecule type" value="Genomic_DNA"/>
</dbReference>
<gene>
    <name evidence="2" type="ORF">INR99_13990</name>
</gene>
<dbReference type="PANTHER" id="PTHR35841:SF1">
    <property type="entry name" value="PHOSPHONATES-BINDING PERIPLASMIC PROTEIN"/>
    <property type="match status" value="1"/>
</dbReference>
<dbReference type="PANTHER" id="PTHR35841">
    <property type="entry name" value="PHOSPHONATES-BINDING PERIPLASMIC PROTEIN"/>
    <property type="match status" value="1"/>
</dbReference>
<evidence type="ECO:0000313" key="3">
    <source>
        <dbReference type="Proteomes" id="UP000604481"/>
    </source>
</evidence>
<feature type="signal peptide" evidence="1">
    <location>
        <begin position="1"/>
        <end position="18"/>
    </location>
</feature>
<dbReference type="Gene3D" id="3.40.190.10">
    <property type="entry name" value="Periplasmic binding protein-like II"/>
    <property type="match status" value="2"/>
</dbReference>
<evidence type="ECO:0000313" key="2">
    <source>
        <dbReference type="EMBL" id="MBE9610447.1"/>
    </source>
</evidence>
<dbReference type="RefSeq" id="WP_194116992.1">
    <property type="nucleotide sequence ID" value="NZ_JADFUA010000009.1"/>
</dbReference>
<organism evidence="2 3">
    <name type="scientific">Chitinilyticum piscinae</name>
    <dbReference type="NCBI Taxonomy" id="2866724"/>
    <lineage>
        <taxon>Bacteria</taxon>
        <taxon>Pseudomonadati</taxon>
        <taxon>Pseudomonadota</taxon>
        <taxon>Betaproteobacteria</taxon>
        <taxon>Neisseriales</taxon>
        <taxon>Chitinibacteraceae</taxon>
        <taxon>Chitinilyticum</taxon>
    </lineage>
</organism>
<accession>A0A8J7K2T1</accession>
<dbReference type="SUPFAM" id="SSF53850">
    <property type="entry name" value="Periplasmic binding protein-like II"/>
    <property type="match status" value="1"/>
</dbReference>
<dbReference type="AlphaFoldDB" id="A0A8J7K2T1"/>